<organism evidence="3 4">
    <name type="scientific">Desulforamulus ferrireducens</name>
    <dbReference type="NCBI Taxonomy" id="1833852"/>
    <lineage>
        <taxon>Bacteria</taxon>
        <taxon>Bacillati</taxon>
        <taxon>Bacillota</taxon>
        <taxon>Clostridia</taxon>
        <taxon>Eubacteriales</taxon>
        <taxon>Peptococcaceae</taxon>
        <taxon>Desulforamulus</taxon>
    </lineage>
</organism>
<comment type="function">
    <text evidence="1">Involved in the transposition of the insertion sequence.</text>
</comment>
<name>A0A1S6J007_9FIRM</name>
<reference evidence="3 4" key="1">
    <citation type="journal article" date="2016" name="Int. J. Syst. Evol. Microbiol.">
        <title>Desulfotomaculum ferrireducens sp. nov., a moderately thermophilic sulfate-reducing and dissimilatory Fe(III)-reducing bacterium isolated from compost.</title>
        <authorList>
            <person name="Yang G."/>
            <person name="Guo J."/>
            <person name="Zhuang L."/>
            <person name="Yuan Y."/>
            <person name="Zhou S."/>
        </authorList>
    </citation>
    <scope>NUCLEOTIDE SEQUENCE [LARGE SCALE GENOMIC DNA]</scope>
    <source>
        <strain evidence="3 4">GSS09</strain>
    </source>
</reference>
<gene>
    <name evidence="3" type="ORF">B0537_15510</name>
</gene>
<dbReference type="Pfam" id="PF13333">
    <property type="entry name" value="rve_2"/>
    <property type="match status" value="1"/>
</dbReference>
<dbReference type="PROSITE" id="PS50994">
    <property type="entry name" value="INTEGRASE"/>
    <property type="match status" value="1"/>
</dbReference>
<dbReference type="PANTHER" id="PTHR46889:SF4">
    <property type="entry name" value="TRANSPOSASE INSO FOR INSERTION SEQUENCE ELEMENT IS911B-RELATED"/>
    <property type="match status" value="1"/>
</dbReference>
<dbReference type="Pfam" id="PF00665">
    <property type="entry name" value="rve"/>
    <property type="match status" value="1"/>
</dbReference>
<dbReference type="AlphaFoldDB" id="A0A1S6J007"/>
<dbReference type="STRING" id="1833852.B0537_15510"/>
<dbReference type="InterPro" id="IPR001584">
    <property type="entry name" value="Integrase_cat-core"/>
</dbReference>
<dbReference type="InterPro" id="IPR012337">
    <property type="entry name" value="RNaseH-like_sf"/>
</dbReference>
<sequence length="270" mass="31357">MCQVFKVSRSGFYAWLKREESSRAKQNKELLKEIHNVYKLSRGTYGSPRVTKALKNQGITCSRNRVARLMRDYGIFAKTKRRYKATTNSKHSYPVAPNLLNQNFSANQPNQVWVADITYIPTDEGWLYLAAIKDLYNRKIVGWAMDKTMTRQLVLDALNQAVMRYRPLAGLIHHSDRGSQYASYEYQQALRGYGIITSMSRKGNCYDNASMESFFGTIKRELIYGSRYRTRAEARHAIFEYIEVFYNRIRLHSSLGYMSPVEYEQAKNAA</sequence>
<evidence type="ECO:0000313" key="3">
    <source>
        <dbReference type="EMBL" id="AQS60349.1"/>
    </source>
</evidence>
<dbReference type="Gene3D" id="3.30.420.10">
    <property type="entry name" value="Ribonuclease H-like superfamily/Ribonuclease H"/>
    <property type="match status" value="1"/>
</dbReference>
<evidence type="ECO:0000313" key="4">
    <source>
        <dbReference type="Proteomes" id="UP000189464"/>
    </source>
</evidence>
<evidence type="ECO:0000259" key="2">
    <source>
        <dbReference type="PROSITE" id="PS50994"/>
    </source>
</evidence>
<proteinExistence type="predicted"/>
<dbReference type="EMBL" id="CP019698">
    <property type="protein sequence ID" value="AQS60349.1"/>
    <property type="molecule type" value="Genomic_DNA"/>
</dbReference>
<dbReference type="InterPro" id="IPR048020">
    <property type="entry name" value="Transpos_IS3"/>
</dbReference>
<feature type="domain" description="Integrase catalytic" evidence="2">
    <location>
        <begin position="105"/>
        <end position="268"/>
    </location>
</feature>
<dbReference type="InterPro" id="IPR036397">
    <property type="entry name" value="RNaseH_sf"/>
</dbReference>
<keyword evidence="4" id="KW-1185">Reference proteome</keyword>
<dbReference type="PANTHER" id="PTHR46889">
    <property type="entry name" value="TRANSPOSASE INSF FOR INSERTION SEQUENCE IS3B-RELATED"/>
    <property type="match status" value="1"/>
</dbReference>
<dbReference type="NCBIfam" id="NF033516">
    <property type="entry name" value="transpos_IS3"/>
    <property type="match status" value="1"/>
</dbReference>
<evidence type="ECO:0000256" key="1">
    <source>
        <dbReference type="ARBA" id="ARBA00002286"/>
    </source>
</evidence>
<dbReference type="Pfam" id="PF13276">
    <property type="entry name" value="HTH_21"/>
    <property type="match status" value="1"/>
</dbReference>
<dbReference type="GO" id="GO:0003676">
    <property type="term" value="F:nucleic acid binding"/>
    <property type="evidence" value="ECO:0007669"/>
    <property type="project" value="InterPro"/>
</dbReference>
<dbReference type="SUPFAM" id="SSF53098">
    <property type="entry name" value="Ribonuclease H-like"/>
    <property type="match status" value="1"/>
</dbReference>
<protein>
    <submittedName>
        <fullName evidence="3">Transposase</fullName>
    </submittedName>
</protein>
<accession>A0A1S6J007</accession>
<dbReference type="Proteomes" id="UP000189464">
    <property type="component" value="Chromosome"/>
</dbReference>
<dbReference type="KEGG" id="dfg:B0537_15510"/>
<dbReference type="InterPro" id="IPR050900">
    <property type="entry name" value="Transposase_IS3/IS150/IS904"/>
</dbReference>
<dbReference type="InterPro" id="IPR025948">
    <property type="entry name" value="HTH-like_dom"/>
</dbReference>
<dbReference type="GO" id="GO:0015074">
    <property type="term" value="P:DNA integration"/>
    <property type="evidence" value="ECO:0007669"/>
    <property type="project" value="InterPro"/>
</dbReference>